<feature type="domain" description="GST N-terminal" evidence="5">
    <location>
        <begin position="5"/>
        <end position="84"/>
    </location>
</feature>
<dbReference type="FunFam" id="3.40.30.10:FF:000044">
    <property type="entry name" value="Glutathione S-transferase GSTU6"/>
    <property type="match status" value="1"/>
</dbReference>
<dbReference type="SFLD" id="SFLDG01152">
    <property type="entry name" value="Main.3:_Omega-_and_Tau-like"/>
    <property type="match status" value="1"/>
</dbReference>
<dbReference type="SUPFAM" id="SSF47616">
    <property type="entry name" value="GST C-terminal domain-like"/>
    <property type="match status" value="1"/>
</dbReference>
<dbReference type="InterPro" id="IPR004045">
    <property type="entry name" value="Glutathione_S-Trfase_N"/>
</dbReference>
<reference evidence="7" key="1">
    <citation type="submission" date="2023-10" db="EMBL/GenBank/DDBJ databases">
        <title>Chromosome-level genome of the transformable northern wattle, Acacia crassicarpa.</title>
        <authorList>
            <person name="Massaro I."/>
            <person name="Sinha N.R."/>
            <person name="Poethig S."/>
            <person name="Leichty A.R."/>
        </authorList>
    </citation>
    <scope>NUCLEOTIDE SEQUENCE</scope>
    <source>
        <strain evidence="7">Acra3RX</strain>
        <tissue evidence="7">Leaf</tissue>
    </source>
</reference>
<evidence type="ECO:0000313" key="8">
    <source>
        <dbReference type="Proteomes" id="UP001293593"/>
    </source>
</evidence>
<accession>A0AAE1IY99</accession>
<organism evidence="7 8">
    <name type="scientific">Acacia crassicarpa</name>
    <name type="common">northern wattle</name>
    <dbReference type="NCBI Taxonomy" id="499986"/>
    <lineage>
        <taxon>Eukaryota</taxon>
        <taxon>Viridiplantae</taxon>
        <taxon>Streptophyta</taxon>
        <taxon>Embryophyta</taxon>
        <taxon>Tracheophyta</taxon>
        <taxon>Spermatophyta</taxon>
        <taxon>Magnoliopsida</taxon>
        <taxon>eudicotyledons</taxon>
        <taxon>Gunneridae</taxon>
        <taxon>Pentapetalae</taxon>
        <taxon>rosids</taxon>
        <taxon>fabids</taxon>
        <taxon>Fabales</taxon>
        <taxon>Fabaceae</taxon>
        <taxon>Caesalpinioideae</taxon>
        <taxon>mimosoid clade</taxon>
        <taxon>Acacieae</taxon>
        <taxon>Acacia</taxon>
    </lineage>
</organism>
<evidence type="ECO:0000256" key="4">
    <source>
        <dbReference type="ARBA" id="ARBA00047960"/>
    </source>
</evidence>
<dbReference type="InterPro" id="IPR010987">
    <property type="entry name" value="Glutathione-S-Trfase_C-like"/>
</dbReference>
<dbReference type="Gene3D" id="3.40.30.10">
    <property type="entry name" value="Glutaredoxin"/>
    <property type="match status" value="1"/>
</dbReference>
<dbReference type="InterPro" id="IPR045074">
    <property type="entry name" value="GST_C_Tau"/>
</dbReference>
<dbReference type="PROSITE" id="PS50404">
    <property type="entry name" value="GST_NTER"/>
    <property type="match status" value="1"/>
</dbReference>
<dbReference type="CDD" id="cd03058">
    <property type="entry name" value="GST_N_Tau"/>
    <property type="match status" value="1"/>
</dbReference>
<dbReference type="Pfam" id="PF02798">
    <property type="entry name" value="GST_N"/>
    <property type="match status" value="1"/>
</dbReference>
<dbReference type="PROSITE" id="PS50405">
    <property type="entry name" value="GST_CTER"/>
    <property type="match status" value="1"/>
</dbReference>
<dbReference type="AlphaFoldDB" id="A0AAE1IY99"/>
<feature type="domain" description="GST C-terminal" evidence="6">
    <location>
        <begin position="89"/>
        <end position="210"/>
    </location>
</feature>
<dbReference type="GO" id="GO:0006749">
    <property type="term" value="P:glutathione metabolic process"/>
    <property type="evidence" value="ECO:0007669"/>
    <property type="project" value="InterPro"/>
</dbReference>
<keyword evidence="2" id="KW-0808">Transferase</keyword>
<comment type="catalytic activity">
    <reaction evidence="4">
        <text>RX + glutathione = an S-substituted glutathione + a halide anion + H(+)</text>
        <dbReference type="Rhea" id="RHEA:16437"/>
        <dbReference type="ChEBI" id="CHEBI:15378"/>
        <dbReference type="ChEBI" id="CHEBI:16042"/>
        <dbReference type="ChEBI" id="CHEBI:17792"/>
        <dbReference type="ChEBI" id="CHEBI:57925"/>
        <dbReference type="ChEBI" id="CHEBI:90779"/>
        <dbReference type="EC" id="2.5.1.18"/>
    </reaction>
</comment>
<dbReference type="GO" id="GO:0005737">
    <property type="term" value="C:cytoplasm"/>
    <property type="evidence" value="ECO:0007669"/>
    <property type="project" value="TreeGrafter"/>
</dbReference>
<dbReference type="Proteomes" id="UP001293593">
    <property type="component" value="Unassembled WGS sequence"/>
</dbReference>
<dbReference type="GO" id="GO:0004364">
    <property type="term" value="F:glutathione transferase activity"/>
    <property type="evidence" value="ECO:0007669"/>
    <property type="project" value="UniProtKB-EC"/>
</dbReference>
<dbReference type="InterPro" id="IPR036249">
    <property type="entry name" value="Thioredoxin-like_sf"/>
</dbReference>
<comment type="similarity">
    <text evidence="3">Belongs to the GST superfamily. Tau family.</text>
</comment>
<dbReference type="Pfam" id="PF00043">
    <property type="entry name" value="GST_C"/>
    <property type="match status" value="1"/>
</dbReference>
<dbReference type="InterPro" id="IPR036282">
    <property type="entry name" value="Glutathione-S-Trfase_C_sf"/>
</dbReference>
<dbReference type="PANTHER" id="PTHR11260">
    <property type="entry name" value="GLUTATHIONE S-TRANSFERASE, GST, SUPERFAMILY, GST DOMAIN CONTAINING"/>
    <property type="match status" value="1"/>
</dbReference>
<evidence type="ECO:0000313" key="7">
    <source>
        <dbReference type="EMBL" id="KAK4259201.1"/>
    </source>
</evidence>
<name>A0AAE1IY99_9FABA</name>
<evidence type="ECO:0000259" key="5">
    <source>
        <dbReference type="PROSITE" id="PS50404"/>
    </source>
</evidence>
<evidence type="ECO:0000256" key="2">
    <source>
        <dbReference type="ARBA" id="ARBA00022679"/>
    </source>
</evidence>
<dbReference type="EC" id="2.5.1.18" evidence="1"/>
<sequence>MASNQQVKLLGAKGSPFVARAKIALKLKGVQYEYIHESLSNKSDLLLKNNPVHKKVPVLLHNDKPVCESLVIVEYVDEAWTGSTILPSDLYHRAQARFWSKFVDDKVLPAVFKAATNPNEKEKEKGGEELRESLKILENELKGKFFNGDSIGLVDIAALFWLPIIQEVVGLDLNNSEKYPKLEKGGQEIMNHHVVKEVFVGISPEADPLLAFFKGHFHSNTPSK</sequence>
<dbReference type="SFLD" id="SFLDS00019">
    <property type="entry name" value="Glutathione_Transferase_(cytos"/>
    <property type="match status" value="1"/>
</dbReference>
<gene>
    <name evidence="7" type="ORF">QN277_005557</name>
</gene>
<dbReference type="PANTHER" id="PTHR11260:SF676">
    <property type="entry name" value="GLUTATHIONE S-TRANSFERASE U8"/>
    <property type="match status" value="1"/>
</dbReference>
<dbReference type="InterPro" id="IPR045073">
    <property type="entry name" value="Omega/Tau-like"/>
</dbReference>
<comment type="caution">
    <text evidence="7">The sequence shown here is derived from an EMBL/GenBank/DDBJ whole genome shotgun (WGS) entry which is preliminary data.</text>
</comment>
<dbReference type="SFLD" id="SFLDG00358">
    <property type="entry name" value="Main_(cytGST)"/>
    <property type="match status" value="1"/>
</dbReference>
<keyword evidence="8" id="KW-1185">Reference proteome</keyword>
<dbReference type="InterPro" id="IPR040079">
    <property type="entry name" value="Glutathione_S-Trfase"/>
</dbReference>
<dbReference type="SUPFAM" id="SSF52833">
    <property type="entry name" value="Thioredoxin-like"/>
    <property type="match status" value="1"/>
</dbReference>
<proteinExistence type="inferred from homology"/>
<dbReference type="InterPro" id="IPR004046">
    <property type="entry name" value="GST_C"/>
</dbReference>
<dbReference type="Gene3D" id="1.20.1050.10">
    <property type="match status" value="1"/>
</dbReference>
<evidence type="ECO:0000256" key="1">
    <source>
        <dbReference type="ARBA" id="ARBA00012452"/>
    </source>
</evidence>
<dbReference type="EMBL" id="JAWXYG010000011">
    <property type="protein sequence ID" value="KAK4259201.1"/>
    <property type="molecule type" value="Genomic_DNA"/>
</dbReference>
<evidence type="ECO:0000256" key="3">
    <source>
        <dbReference type="ARBA" id="ARBA00025743"/>
    </source>
</evidence>
<dbReference type="CDD" id="cd03185">
    <property type="entry name" value="GST_C_Tau"/>
    <property type="match status" value="1"/>
</dbReference>
<evidence type="ECO:0000259" key="6">
    <source>
        <dbReference type="PROSITE" id="PS50405"/>
    </source>
</evidence>
<protein>
    <recommendedName>
        <fullName evidence="1">glutathione transferase</fullName>
        <ecNumber evidence="1">2.5.1.18</ecNumber>
    </recommendedName>
</protein>